<dbReference type="EMBL" id="WNHN01000051">
    <property type="protein sequence ID" value="MTV77644.1"/>
    <property type="molecule type" value="Genomic_DNA"/>
</dbReference>
<dbReference type="InterPro" id="IPR004375">
    <property type="entry name" value="NanQ/TabA/YiaL"/>
</dbReference>
<dbReference type="AlphaFoldDB" id="A0A0B7LSC8"/>
<dbReference type="RefSeq" id="WP_000424226.1">
    <property type="nucleotide sequence ID" value="NZ_AP026917.1"/>
</dbReference>
<evidence type="ECO:0000313" key="3">
    <source>
        <dbReference type="Proteomes" id="UP000474228"/>
    </source>
</evidence>
<dbReference type="SUPFAM" id="SSF51197">
    <property type="entry name" value="Clavaminate synthase-like"/>
    <property type="match status" value="1"/>
</dbReference>
<sequence length="149" mass="17564">MELVEFKNGHVNTVHEHIAITKVKEFLNNHDIPKDKGGIHKISTDFFYNIIDMETTTEENRPWESHKEYYDVHYLLNGEEIILYNFLSQMELSEYKVDDDWQQMNGTALFSIKLKKDMLLLLEPNDAHKTGLLVEEPLNIKKVVFKVKI</sequence>
<dbReference type="Pfam" id="PF04074">
    <property type="entry name" value="DUF386"/>
    <property type="match status" value="1"/>
</dbReference>
<dbReference type="Gene3D" id="2.60.120.370">
    <property type="entry name" value="YhcH/YjgK/YiaL"/>
    <property type="match status" value="1"/>
</dbReference>
<dbReference type="InterPro" id="IPR037012">
    <property type="entry name" value="NanQ/TabA/YiaL_sf"/>
</dbReference>
<dbReference type="PANTHER" id="PTHR34986:SF1">
    <property type="entry name" value="PROTEIN YIAL"/>
    <property type="match status" value="1"/>
</dbReference>
<proteinExistence type="predicted"/>
<organism evidence="1 3">
    <name type="scientific">Streptococcus pneumoniae</name>
    <dbReference type="NCBI Taxonomy" id="1313"/>
    <lineage>
        <taxon>Bacteria</taxon>
        <taxon>Bacillati</taxon>
        <taxon>Bacillota</taxon>
        <taxon>Bacilli</taxon>
        <taxon>Lactobacillales</taxon>
        <taxon>Streptococcaceae</taxon>
        <taxon>Streptococcus</taxon>
    </lineage>
</organism>
<evidence type="ECO:0000313" key="2">
    <source>
        <dbReference type="EMBL" id="MTV77644.1"/>
    </source>
</evidence>
<gene>
    <name evidence="2" type="ORF">GM535_10355</name>
    <name evidence="1" type="ORF">GM539_09890</name>
</gene>
<evidence type="ECO:0000313" key="1">
    <source>
        <dbReference type="EMBL" id="MTV63685.1"/>
    </source>
</evidence>
<comment type="caution">
    <text evidence="1">The sequence shown here is derived from an EMBL/GenBank/DDBJ whole genome shotgun (WGS) entry which is preliminary data.</text>
</comment>
<reference evidence="1 3" key="1">
    <citation type="submission" date="2019-11" db="EMBL/GenBank/DDBJ databases">
        <title>Growth characteristics of pneumococcus vary with the chemical composition of the capsule and with environmental conditions.</title>
        <authorList>
            <person name="Tothpal A."/>
            <person name="Desobry K."/>
            <person name="Joshi S."/>
            <person name="Wyllie A.L."/>
            <person name="Weinberger D.M."/>
        </authorList>
    </citation>
    <scope>NUCLEOTIDE SEQUENCE [LARGE SCALE GENOMIC DNA]</scope>
    <source>
        <strain evidence="2">Pnumococcus10A</strain>
        <strain evidence="3">pnumococcus22F</strain>
        <strain evidence="1">Pnumococcus22F</strain>
    </source>
</reference>
<dbReference type="NCBIfam" id="TIGR00022">
    <property type="entry name" value="YhcH/YjgK/YiaL family protein"/>
    <property type="match status" value="1"/>
</dbReference>
<protein>
    <submittedName>
        <fullName evidence="1">DUF386 family protein</fullName>
    </submittedName>
</protein>
<dbReference type="GO" id="GO:0005829">
    <property type="term" value="C:cytosol"/>
    <property type="evidence" value="ECO:0007669"/>
    <property type="project" value="TreeGrafter"/>
</dbReference>
<dbReference type="Proteomes" id="UP000729182">
    <property type="component" value="Unassembled WGS sequence"/>
</dbReference>
<dbReference type="Proteomes" id="UP000474228">
    <property type="component" value="Unassembled WGS sequence"/>
</dbReference>
<name>A0A0B7LSC8_STREE</name>
<accession>A0A0B7LSC8</accession>
<dbReference type="PANTHER" id="PTHR34986">
    <property type="entry name" value="EVOLVED BETA-GALACTOSIDASE SUBUNIT BETA"/>
    <property type="match status" value="1"/>
</dbReference>
<dbReference type="EMBL" id="WNHJ01000048">
    <property type="protein sequence ID" value="MTV63685.1"/>
    <property type="molecule type" value="Genomic_DNA"/>
</dbReference>